<feature type="coiled-coil region" evidence="2">
    <location>
        <begin position="137"/>
        <end position="503"/>
    </location>
</feature>
<feature type="coiled-coil region" evidence="2">
    <location>
        <begin position="588"/>
        <end position="681"/>
    </location>
</feature>
<evidence type="ECO:0000313" key="6">
    <source>
        <dbReference type="EMBL" id="CAF3527615.1"/>
    </source>
</evidence>
<dbReference type="OrthoDB" id="75801at2759"/>
<gene>
    <name evidence="5" type="ORF">GPM918_LOCUS684</name>
    <name evidence="6" type="ORF">SRO942_LOCUS685</name>
</gene>
<keyword evidence="1 2" id="KW-0175">Coiled coil</keyword>
<evidence type="ECO:0000256" key="3">
    <source>
        <dbReference type="SAM" id="MobiDB-lite"/>
    </source>
</evidence>
<keyword evidence="7" id="KW-1185">Reference proteome</keyword>
<dbReference type="AlphaFoldDB" id="A0A813PCC9"/>
<evidence type="ECO:0000259" key="4">
    <source>
        <dbReference type="Pfam" id="PF15665"/>
    </source>
</evidence>
<sequence length="1032" mass="123133">MVIYSLNTKADEHEIILNNLKQQYEQEKCQLAKEASKKVADLRQRVETLSLKKKTQSSSLEEKICILELERQSQNDEISRLQQVSNDRERTISEEFRTKLSQVKQRLENIKEQFTINFDEKLKSLEQKHQYDIQLLKEKHQHELDSLKNELKQLYDIEITAQTQYYNQSVELLRTENRELCDKYEQQLQNIREQKQINEREIQYENDLQKLTKEIQYNRLEHERQLNEKNLELKQKTNECDHLRNELKEIENNLHSRSENISSLNEQLMKQRIDYEHLHNRCELTTTELNTVKERFNRQSNDLEEKLKLTAEKDLINRQLNTELAQCKKQLQLNIERLKQLESERNALLSKTETTSSFLELRIVALDKTINELTNEKQQLLLKYDNELAELRLTYDQQVKLCKTEMQNEIDRLKENFKQILKDEQEKAHANLLEREQQLREQYETEKIQLLNEWKSEINLEKSQQDDVKIQLKNLKEKYQNEIQDLKQRLQLMEKDFHTAQLSMTQMESTNVDYKNQIEKLLITIDDETKTSLQIKSKYDDLKSQYDELINSSTIKLKEELEKLSTQLNDKWSKTLKSECEKIRLELLHQKDEEKNLSIEELKRLKDNELSLLKEKWHLKCKDLENQLDSVKNQLLSEQQRYKEETLVSLKNVNEDKKRTINEFNLKIQELTTQIQRLQSQNQDDLFQQKIQIQKEHVQQLNELKTQQMEDIRAQQLAHNNHLTMIRSEAEKTKHLELEKQHAKYQTDLENVQKDNKQKFLNEKEELTRSHVKEVAAIRAELERAIEITKIKEREADLRIEDLTSDLQSRQDRVDTCMKDLGELQLLVENLRVEIDNRSKEIQRVRSEANKEIKSREETLNSMNEQKLKELNSKHTNDQQLLIQEFTKAHEMLKAKVNELQIQLDQAEQRYRNRESRPEDLELIANLHQTIVSYQDQLKKIHEEKKHLKMELVNRETNFNKVFSNAPTSNVGVMNPLSFNTKFVSKADALPSRLKSQSPRPPRLDPLPSTTGVPHDLTLNPNKPLPPKKYVK</sequence>
<evidence type="ECO:0000256" key="2">
    <source>
        <dbReference type="SAM" id="Coils"/>
    </source>
</evidence>
<feature type="coiled-coil region" evidence="2">
    <location>
        <begin position="10"/>
        <end position="52"/>
    </location>
</feature>
<feature type="compositionally biased region" description="Pro residues" evidence="3">
    <location>
        <begin position="1023"/>
        <end position="1032"/>
    </location>
</feature>
<feature type="domain" description="Protein FAM184A/B N-terminal" evidence="4">
    <location>
        <begin position="2"/>
        <end position="193"/>
    </location>
</feature>
<dbReference type="Pfam" id="PF15665">
    <property type="entry name" value="FAM184"/>
    <property type="match status" value="1"/>
</dbReference>
<feature type="region of interest" description="Disordered" evidence="3">
    <location>
        <begin position="990"/>
        <end position="1032"/>
    </location>
</feature>
<dbReference type="PANTHER" id="PTHR18870">
    <property type="entry name" value="PROTEIN TAG-278-RELATED"/>
    <property type="match status" value="1"/>
</dbReference>
<evidence type="ECO:0000313" key="5">
    <source>
        <dbReference type="EMBL" id="CAF0748463.1"/>
    </source>
</evidence>
<proteinExistence type="predicted"/>
<evidence type="ECO:0000256" key="1">
    <source>
        <dbReference type="ARBA" id="ARBA00023054"/>
    </source>
</evidence>
<dbReference type="Proteomes" id="UP000681722">
    <property type="component" value="Unassembled WGS sequence"/>
</dbReference>
<dbReference type="EMBL" id="CAJNOQ010000056">
    <property type="protein sequence ID" value="CAF0748463.1"/>
    <property type="molecule type" value="Genomic_DNA"/>
</dbReference>
<feature type="coiled-coil region" evidence="2">
    <location>
        <begin position="821"/>
        <end position="951"/>
    </location>
</feature>
<comment type="caution">
    <text evidence="5">The sequence shown here is derived from an EMBL/GenBank/DDBJ whole genome shotgun (WGS) entry which is preliminary data.</text>
</comment>
<evidence type="ECO:0000313" key="7">
    <source>
        <dbReference type="Proteomes" id="UP000663829"/>
    </source>
</evidence>
<name>A0A813PCC9_9BILA</name>
<protein>
    <recommendedName>
        <fullName evidence="4">Protein FAM184A/B N-terminal domain-containing protein</fullName>
    </recommendedName>
</protein>
<dbReference type="Proteomes" id="UP000663829">
    <property type="component" value="Unassembled WGS sequence"/>
</dbReference>
<organism evidence="5 7">
    <name type="scientific">Didymodactylos carnosus</name>
    <dbReference type="NCBI Taxonomy" id="1234261"/>
    <lineage>
        <taxon>Eukaryota</taxon>
        <taxon>Metazoa</taxon>
        <taxon>Spiralia</taxon>
        <taxon>Gnathifera</taxon>
        <taxon>Rotifera</taxon>
        <taxon>Eurotatoria</taxon>
        <taxon>Bdelloidea</taxon>
        <taxon>Philodinida</taxon>
        <taxon>Philodinidae</taxon>
        <taxon>Didymodactylos</taxon>
    </lineage>
</organism>
<dbReference type="PANTHER" id="PTHR18870:SF9">
    <property type="entry name" value="PROTEIN TAG-278-RELATED"/>
    <property type="match status" value="1"/>
</dbReference>
<reference evidence="5" key="1">
    <citation type="submission" date="2021-02" db="EMBL/GenBank/DDBJ databases">
        <authorList>
            <person name="Nowell W R."/>
        </authorList>
    </citation>
    <scope>NUCLEOTIDE SEQUENCE</scope>
</reference>
<dbReference type="EMBL" id="CAJOBC010000056">
    <property type="protein sequence ID" value="CAF3527615.1"/>
    <property type="molecule type" value="Genomic_DNA"/>
</dbReference>
<accession>A0A813PCC9</accession>
<dbReference type="InterPro" id="IPR039478">
    <property type="entry name" value="FAM184A/B_N"/>
</dbReference>